<protein>
    <submittedName>
        <fullName evidence="3">Amidase</fullName>
    </submittedName>
</protein>
<dbReference type="InterPro" id="IPR000120">
    <property type="entry name" value="Amidase"/>
</dbReference>
<dbReference type="EMBL" id="JACTNG010000001">
    <property type="protein sequence ID" value="MBO1077721.1"/>
    <property type="molecule type" value="Genomic_DNA"/>
</dbReference>
<evidence type="ECO:0000256" key="1">
    <source>
        <dbReference type="SAM" id="MobiDB-lite"/>
    </source>
</evidence>
<dbReference type="SUPFAM" id="SSF75304">
    <property type="entry name" value="Amidase signature (AS) enzymes"/>
    <property type="match status" value="1"/>
</dbReference>
<dbReference type="InterPro" id="IPR036928">
    <property type="entry name" value="AS_sf"/>
</dbReference>
<feature type="region of interest" description="Disordered" evidence="1">
    <location>
        <begin position="131"/>
        <end position="153"/>
    </location>
</feature>
<dbReference type="RefSeq" id="WP_207415128.1">
    <property type="nucleotide sequence ID" value="NZ_JACTNG010000001.1"/>
</dbReference>
<proteinExistence type="predicted"/>
<dbReference type="Gene3D" id="3.90.1300.10">
    <property type="entry name" value="Amidase signature (AS) domain"/>
    <property type="match status" value="1"/>
</dbReference>
<sequence>MSTAQPRSRAFHSASATFPDGRDTPRAFLEACVEDLKRWEPAVAAFTWIDLEGARRAADAATARWKDGRPLSAIDGMPVGVKDTIDTDDMPTGMGSSLYDGYQPRFSAASAQALRECGAVILGKTVTTEFASSEPRGTRNPWDTARTPGGSSSGSAAAVAAGMVAGALGTQVVGSIIRPAGFCGVHGYKPSVGGINRGGSLDFLSQSCTGTLAASLADAWVLARAVADVVGGDPGSPGIGGPLLPPEPHAPRRLALLRTAGWPLLAADARAGLEVALERLRAAGVEILVPETCPELAAVEQATAEARAVTLGLNAWEWRWPLNAYLARDAAAVSQSSRDRAETGRHMTRADYQGLLERRQMARERFAALMERCDGLVSVTAPGAAPVGLETTGDPIFVVPGSFLGGPVVTLPVLTSANLPLGMQLLGAPQADETLFAHAAWIEGKVSGA</sequence>
<organism evidence="3 4">
    <name type="scientific">Roseomonas haemaphysalidis</name>
    <dbReference type="NCBI Taxonomy" id="2768162"/>
    <lineage>
        <taxon>Bacteria</taxon>
        <taxon>Pseudomonadati</taxon>
        <taxon>Pseudomonadota</taxon>
        <taxon>Alphaproteobacteria</taxon>
        <taxon>Acetobacterales</taxon>
        <taxon>Roseomonadaceae</taxon>
        <taxon>Roseomonas</taxon>
    </lineage>
</organism>
<dbReference type="PANTHER" id="PTHR11895">
    <property type="entry name" value="TRANSAMIDASE"/>
    <property type="match status" value="1"/>
</dbReference>
<dbReference type="PANTHER" id="PTHR11895:SF151">
    <property type="entry name" value="GLUTAMYL-TRNA(GLN) AMIDOTRANSFERASE SUBUNIT A"/>
    <property type="match status" value="1"/>
</dbReference>
<reference evidence="3 4" key="1">
    <citation type="submission" date="2020-09" db="EMBL/GenBank/DDBJ databases">
        <title>Roseomonas.</title>
        <authorList>
            <person name="Zhu W."/>
        </authorList>
    </citation>
    <scope>NUCLEOTIDE SEQUENCE [LARGE SCALE GENOMIC DNA]</scope>
    <source>
        <strain evidence="3 4">573</strain>
    </source>
</reference>
<name>A0ABS3KMZ1_9PROT</name>
<comment type="caution">
    <text evidence="3">The sequence shown here is derived from an EMBL/GenBank/DDBJ whole genome shotgun (WGS) entry which is preliminary data.</text>
</comment>
<keyword evidence="4" id="KW-1185">Reference proteome</keyword>
<gene>
    <name evidence="3" type="ORF">IAI61_01665</name>
</gene>
<evidence type="ECO:0000259" key="2">
    <source>
        <dbReference type="Pfam" id="PF01425"/>
    </source>
</evidence>
<dbReference type="Pfam" id="PF01425">
    <property type="entry name" value="Amidase"/>
    <property type="match status" value="1"/>
</dbReference>
<evidence type="ECO:0000313" key="4">
    <source>
        <dbReference type="Proteomes" id="UP001518989"/>
    </source>
</evidence>
<accession>A0ABS3KMZ1</accession>
<feature type="domain" description="Amidase" evidence="2">
    <location>
        <begin position="29"/>
        <end position="435"/>
    </location>
</feature>
<dbReference type="InterPro" id="IPR023631">
    <property type="entry name" value="Amidase_dom"/>
</dbReference>
<evidence type="ECO:0000313" key="3">
    <source>
        <dbReference type="EMBL" id="MBO1077721.1"/>
    </source>
</evidence>
<dbReference type="Proteomes" id="UP001518989">
    <property type="component" value="Unassembled WGS sequence"/>
</dbReference>